<evidence type="ECO:0000256" key="3">
    <source>
        <dbReference type="ARBA" id="ARBA00023163"/>
    </source>
</evidence>
<dbReference type="Proteomes" id="UP000254134">
    <property type="component" value="Unassembled WGS sequence"/>
</dbReference>
<gene>
    <name evidence="5" type="ORF">Gocc_1981</name>
</gene>
<dbReference type="InterPro" id="IPR016032">
    <property type="entry name" value="Sig_transdc_resp-reg_C-effctor"/>
</dbReference>
<dbReference type="Pfam" id="PF00196">
    <property type="entry name" value="GerE"/>
    <property type="match status" value="1"/>
</dbReference>
<organism evidence="5 6">
    <name type="scientific">Gaiella occulta</name>
    <dbReference type="NCBI Taxonomy" id="1002870"/>
    <lineage>
        <taxon>Bacteria</taxon>
        <taxon>Bacillati</taxon>
        <taxon>Actinomycetota</taxon>
        <taxon>Thermoleophilia</taxon>
        <taxon>Gaiellales</taxon>
        <taxon>Gaiellaceae</taxon>
        <taxon>Gaiella</taxon>
    </lineage>
</organism>
<dbReference type="PRINTS" id="PR00038">
    <property type="entry name" value="HTHLUXR"/>
</dbReference>
<protein>
    <submittedName>
        <fullName evidence="5">LuxR-type regulatory protein</fullName>
    </submittedName>
</protein>
<dbReference type="InterPro" id="IPR036388">
    <property type="entry name" value="WH-like_DNA-bd_sf"/>
</dbReference>
<sequence>MGAYAKERAGERIAALAGQGLDLPTFWRESTEAVAAAVPHYMSPCWFTLDPASLLVTSHYQAELFELPPEWMAQEYYEDDFHNLTSVVRSERGVSTLHEATGGNPSSSARWHANMEYGGDQELLLALRTRAGEAWGVAGLYREPGQPQFDQEELEFLRAVSTYLAEGARRGLLVGEAADPEGPGAPGLVVLNENWSVESLTPGTERWLGKLPDGDWDGQNRLPPSVLAVAGRALRTADGQEVAGEVAVARVLSRDGRWIVLHGASLVAGGARRVAVIIEPAHPARITPLLIAAYGLTPREEEVTRLVLQGDSTAQIADALFVSPHTVQQHLKSVFEKTGVRSRRELVGKLFFSHYEPRLRDNERRIIAGQPVRGGPVPREAA</sequence>
<dbReference type="CDD" id="cd06170">
    <property type="entry name" value="LuxR_C_like"/>
    <property type="match status" value="1"/>
</dbReference>
<evidence type="ECO:0000256" key="1">
    <source>
        <dbReference type="ARBA" id="ARBA00023015"/>
    </source>
</evidence>
<accession>A0A7M2YWM3</accession>
<dbReference type="PROSITE" id="PS50043">
    <property type="entry name" value="HTH_LUXR_2"/>
    <property type="match status" value="1"/>
</dbReference>
<evidence type="ECO:0000259" key="4">
    <source>
        <dbReference type="PROSITE" id="PS50043"/>
    </source>
</evidence>
<dbReference type="EMBL" id="QQZY01000004">
    <property type="protein sequence ID" value="RDI74405.1"/>
    <property type="molecule type" value="Genomic_DNA"/>
</dbReference>
<keyword evidence="2" id="KW-0238">DNA-binding</keyword>
<dbReference type="SMART" id="SM00421">
    <property type="entry name" value="HTH_LUXR"/>
    <property type="match status" value="1"/>
</dbReference>
<name>A0A7M2YWM3_9ACTN</name>
<dbReference type="GO" id="GO:0006355">
    <property type="term" value="P:regulation of DNA-templated transcription"/>
    <property type="evidence" value="ECO:0007669"/>
    <property type="project" value="InterPro"/>
</dbReference>
<dbReference type="Gene3D" id="1.10.10.10">
    <property type="entry name" value="Winged helix-like DNA-binding domain superfamily/Winged helix DNA-binding domain"/>
    <property type="match status" value="1"/>
</dbReference>
<evidence type="ECO:0000313" key="6">
    <source>
        <dbReference type="Proteomes" id="UP000254134"/>
    </source>
</evidence>
<reference evidence="5 6" key="1">
    <citation type="submission" date="2018-07" db="EMBL/GenBank/DDBJ databases">
        <title>High-quality-draft genome sequence of Gaiella occulta.</title>
        <authorList>
            <person name="Severino R."/>
            <person name="Froufe H.J.C."/>
            <person name="Rainey F.A."/>
            <person name="Barroso C."/>
            <person name="Albuquerque L."/>
            <person name="Lobo-Da-Cunha A."/>
            <person name="Da Costa M.S."/>
            <person name="Egas C."/>
        </authorList>
    </citation>
    <scope>NUCLEOTIDE SEQUENCE [LARGE SCALE GENOMIC DNA]</scope>
    <source>
        <strain evidence="5 6">F2-233</strain>
    </source>
</reference>
<proteinExistence type="predicted"/>
<dbReference type="InterPro" id="IPR000792">
    <property type="entry name" value="Tscrpt_reg_LuxR_C"/>
</dbReference>
<dbReference type="AlphaFoldDB" id="A0A7M2YWM3"/>
<evidence type="ECO:0000313" key="5">
    <source>
        <dbReference type="EMBL" id="RDI74405.1"/>
    </source>
</evidence>
<reference evidence="6" key="2">
    <citation type="journal article" date="2019" name="MicrobiologyOpen">
        <title>High-quality draft genome sequence of Gaiella occulta isolated from a 150 meter deep mineral water borehole and comparison with the genome sequences of other deep-branching lineages of the phylum Actinobacteria.</title>
        <authorList>
            <person name="Severino R."/>
            <person name="Froufe H.J.C."/>
            <person name="Barroso C."/>
            <person name="Albuquerque L."/>
            <person name="Lobo-da-Cunha A."/>
            <person name="da Costa M.S."/>
            <person name="Egas C."/>
        </authorList>
    </citation>
    <scope>NUCLEOTIDE SEQUENCE [LARGE SCALE GENOMIC DNA]</scope>
    <source>
        <strain evidence="6">F2-233</strain>
    </source>
</reference>
<keyword evidence="6" id="KW-1185">Reference proteome</keyword>
<dbReference type="PANTHER" id="PTHR44688">
    <property type="entry name" value="DNA-BINDING TRANSCRIPTIONAL ACTIVATOR DEVR_DOSR"/>
    <property type="match status" value="1"/>
</dbReference>
<dbReference type="GO" id="GO:0003677">
    <property type="term" value="F:DNA binding"/>
    <property type="evidence" value="ECO:0007669"/>
    <property type="project" value="UniProtKB-KW"/>
</dbReference>
<evidence type="ECO:0000256" key="2">
    <source>
        <dbReference type="ARBA" id="ARBA00023125"/>
    </source>
</evidence>
<dbReference type="SUPFAM" id="SSF46894">
    <property type="entry name" value="C-terminal effector domain of the bipartite response regulators"/>
    <property type="match status" value="1"/>
</dbReference>
<comment type="caution">
    <text evidence="5">The sequence shown here is derived from an EMBL/GenBank/DDBJ whole genome shotgun (WGS) entry which is preliminary data.</text>
</comment>
<dbReference type="RefSeq" id="WP_220150558.1">
    <property type="nucleotide sequence ID" value="NZ_QQZY01000004.1"/>
</dbReference>
<keyword evidence="1" id="KW-0805">Transcription regulation</keyword>
<feature type="domain" description="HTH luxR-type" evidence="4">
    <location>
        <begin position="289"/>
        <end position="355"/>
    </location>
</feature>
<dbReference type="PROSITE" id="PS00622">
    <property type="entry name" value="HTH_LUXR_1"/>
    <property type="match status" value="1"/>
</dbReference>
<dbReference type="PANTHER" id="PTHR44688:SF16">
    <property type="entry name" value="DNA-BINDING TRANSCRIPTIONAL ACTIVATOR DEVR_DOSR"/>
    <property type="match status" value="1"/>
</dbReference>
<keyword evidence="3" id="KW-0804">Transcription</keyword>